<evidence type="ECO:0000313" key="1">
    <source>
        <dbReference type="EMBL" id="KYC45843.1"/>
    </source>
</evidence>
<proteinExistence type="predicted"/>
<comment type="caution">
    <text evidence="3">The sequence shown here is derived from an EMBL/GenBank/DDBJ whole genome shotgun (WGS) entry which is preliminary data.</text>
</comment>
<sequence>MQKGVYSLLLMLEKDQHIQIGKIGLFLFKRGYYVYNGSALGGFGRVRYHLKKDKIKRWHIDYLLDKSKIIKIILSETETNYEHEISKKLAEGKVVEIPVLGFGASDCNKGCPSHLIYFKKIPDIEETYKRIGLEYVVFEEADFKNI</sequence>
<reference evidence="4 5" key="1">
    <citation type="journal article" date="2016" name="ISME J.">
        <title>Chasing the elusive Euryarchaeota class WSA2: genomes reveal a uniquely fastidious methyl-reducing methanogen.</title>
        <authorList>
            <person name="Nobu M.K."/>
            <person name="Narihiro T."/>
            <person name="Kuroda K."/>
            <person name="Mei R."/>
            <person name="Liu W.T."/>
        </authorList>
    </citation>
    <scope>NUCLEOTIDE SEQUENCE [LARGE SCALE GENOMIC DNA]</scope>
    <source>
        <strain evidence="1">B03fssc0709_Meth_Bin005</strain>
        <strain evidence="2">B15fssc0709_Meth_Bin003</strain>
        <strain evidence="3">BMIXfssc0709_Meth_Bin006</strain>
    </source>
</reference>
<dbReference type="EMBL" id="LNGE01000009">
    <property type="protein sequence ID" value="KYC45843.1"/>
    <property type="molecule type" value="Genomic_DNA"/>
</dbReference>
<dbReference type="Proteomes" id="UP000092403">
    <property type="component" value="Unassembled WGS sequence"/>
</dbReference>
<dbReference type="InterPro" id="IPR002837">
    <property type="entry name" value="DUF123"/>
</dbReference>
<dbReference type="CDD" id="cd10441">
    <property type="entry name" value="GIY-YIG_COG1833"/>
    <property type="match status" value="1"/>
</dbReference>
<dbReference type="EMBL" id="LNGF01000006">
    <property type="protein sequence ID" value="KYC48353.1"/>
    <property type="molecule type" value="Genomic_DNA"/>
</dbReference>
<evidence type="ECO:0008006" key="7">
    <source>
        <dbReference type="Google" id="ProtNLM"/>
    </source>
</evidence>
<accession>A0A150ITQ9</accession>
<dbReference type="PANTHER" id="PTHR37460:SF1">
    <property type="entry name" value="ENDONUCLEASE III"/>
    <property type="match status" value="1"/>
</dbReference>
<dbReference type="Proteomes" id="UP000091929">
    <property type="component" value="Unassembled WGS sequence"/>
</dbReference>
<protein>
    <recommendedName>
        <fullName evidence="7">GIY-YIG domain-containing protein</fullName>
    </recommendedName>
</protein>
<evidence type="ECO:0000313" key="6">
    <source>
        <dbReference type="Proteomes" id="UP000092403"/>
    </source>
</evidence>
<accession>A0A150J0M4</accession>
<organism evidence="3 6">
    <name type="scientific">Candidatus Methanofastidiosum methylothiophilum</name>
    <dbReference type="NCBI Taxonomy" id="1705564"/>
    <lineage>
        <taxon>Archaea</taxon>
        <taxon>Methanobacteriati</taxon>
        <taxon>Methanobacteriota</taxon>
        <taxon>Stenosarchaea group</taxon>
        <taxon>Candidatus Methanofastidiosia</taxon>
        <taxon>Candidatus Methanofastidiosales</taxon>
        <taxon>Candidatus Methanofastidiosaceae</taxon>
        <taxon>Candidatus Methanofastidiosum</taxon>
    </lineage>
</organism>
<evidence type="ECO:0000313" key="5">
    <source>
        <dbReference type="Proteomes" id="UP000092401"/>
    </source>
</evidence>
<dbReference type="AlphaFoldDB" id="A0A150J0M4"/>
<dbReference type="Proteomes" id="UP000092401">
    <property type="component" value="Unassembled WGS sequence"/>
</dbReference>
<accession>A0A150ILF2</accession>
<dbReference type="Pfam" id="PF01986">
    <property type="entry name" value="DUF123"/>
    <property type="match status" value="1"/>
</dbReference>
<evidence type="ECO:0000313" key="2">
    <source>
        <dbReference type="EMBL" id="KYC48353.1"/>
    </source>
</evidence>
<name>A0A150J0M4_9EURY</name>
<dbReference type="EMBL" id="LNJC01000008">
    <property type="protein sequence ID" value="KYC50782.1"/>
    <property type="molecule type" value="Genomic_DNA"/>
</dbReference>
<gene>
    <name evidence="1" type="ORF">APG10_00459</name>
    <name evidence="2" type="ORF">APG11_00366</name>
    <name evidence="3" type="ORF">APG12_00584</name>
</gene>
<dbReference type="PANTHER" id="PTHR37460">
    <property type="entry name" value="ENDONUCLEASE III"/>
    <property type="match status" value="1"/>
</dbReference>
<evidence type="ECO:0000313" key="4">
    <source>
        <dbReference type="Proteomes" id="UP000091929"/>
    </source>
</evidence>
<evidence type="ECO:0000313" key="3">
    <source>
        <dbReference type="EMBL" id="KYC50782.1"/>
    </source>
</evidence>